<feature type="transmembrane region" description="Helical" evidence="5">
    <location>
        <begin position="230"/>
        <end position="247"/>
    </location>
</feature>
<feature type="transmembrane region" description="Helical" evidence="5">
    <location>
        <begin position="109"/>
        <end position="128"/>
    </location>
</feature>
<feature type="domain" description="O-antigen ligase-related" evidence="6">
    <location>
        <begin position="72"/>
        <end position="210"/>
    </location>
</feature>
<accession>A0A7X8SMS7</accession>
<protein>
    <submittedName>
        <fullName evidence="7">O-antigen ligase family protein</fullName>
    </submittedName>
</protein>
<keyword evidence="8" id="KW-1185">Reference proteome</keyword>
<dbReference type="GO" id="GO:0016874">
    <property type="term" value="F:ligase activity"/>
    <property type="evidence" value="ECO:0007669"/>
    <property type="project" value="UniProtKB-KW"/>
</dbReference>
<keyword evidence="3 5" id="KW-1133">Transmembrane helix</keyword>
<keyword evidence="7" id="KW-0436">Ligase</keyword>
<evidence type="ECO:0000256" key="5">
    <source>
        <dbReference type="SAM" id="Phobius"/>
    </source>
</evidence>
<dbReference type="Pfam" id="PF04932">
    <property type="entry name" value="Wzy_C"/>
    <property type="match status" value="1"/>
</dbReference>
<evidence type="ECO:0000256" key="3">
    <source>
        <dbReference type="ARBA" id="ARBA00022989"/>
    </source>
</evidence>
<dbReference type="EMBL" id="JABAIL010000005">
    <property type="protein sequence ID" value="NLR93090.1"/>
    <property type="molecule type" value="Genomic_DNA"/>
</dbReference>
<dbReference type="PANTHER" id="PTHR37422:SF17">
    <property type="entry name" value="O-ANTIGEN LIGASE"/>
    <property type="match status" value="1"/>
</dbReference>
<keyword evidence="2 5" id="KW-0812">Transmembrane</keyword>
<dbReference type="PANTHER" id="PTHR37422">
    <property type="entry name" value="TEICHURONIC ACID BIOSYNTHESIS PROTEIN TUAE"/>
    <property type="match status" value="1"/>
</dbReference>
<evidence type="ECO:0000313" key="7">
    <source>
        <dbReference type="EMBL" id="NLR93090.1"/>
    </source>
</evidence>
<feature type="transmembrane region" description="Helical" evidence="5">
    <location>
        <begin position="6"/>
        <end position="25"/>
    </location>
</feature>
<evidence type="ECO:0000256" key="1">
    <source>
        <dbReference type="ARBA" id="ARBA00004141"/>
    </source>
</evidence>
<organism evidence="7 8">
    <name type="scientific">Flammeovirga agarivorans</name>
    <dbReference type="NCBI Taxonomy" id="2726742"/>
    <lineage>
        <taxon>Bacteria</taxon>
        <taxon>Pseudomonadati</taxon>
        <taxon>Bacteroidota</taxon>
        <taxon>Cytophagia</taxon>
        <taxon>Cytophagales</taxon>
        <taxon>Flammeovirgaceae</taxon>
        <taxon>Flammeovirga</taxon>
    </lineage>
</organism>
<feature type="transmembrane region" description="Helical" evidence="5">
    <location>
        <begin position="71"/>
        <end position="97"/>
    </location>
</feature>
<comment type="caution">
    <text evidence="7">The sequence shown here is derived from an EMBL/GenBank/DDBJ whole genome shotgun (WGS) entry which is preliminary data.</text>
</comment>
<reference evidence="7 8" key="1">
    <citation type="submission" date="2020-04" db="EMBL/GenBank/DDBJ databases">
        <title>Flammeovirga sp. SR4, a novel species isolated from seawater.</title>
        <authorList>
            <person name="Wang X."/>
        </authorList>
    </citation>
    <scope>NUCLEOTIDE SEQUENCE [LARGE SCALE GENOMIC DNA]</scope>
    <source>
        <strain evidence="7 8">SR4</strain>
    </source>
</reference>
<proteinExistence type="predicted"/>
<dbReference type="InterPro" id="IPR007016">
    <property type="entry name" value="O-antigen_ligase-rel_domated"/>
</dbReference>
<feature type="transmembrane region" description="Helical" evidence="5">
    <location>
        <begin position="193"/>
        <end position="218"/>
    </location>
</feature>
<evidence type="ECO:0000259" key="6">
    <source>
        <dbReference type="Pfam" id="PF04932"/>
    </source>
</evidence>
<name>A0A7X8SMS7_9BACT</name>
<evidence type="ECO:0000256" key="4">
    <source>
        <dbReference type="ARBA" id="ARBA00023136"/>
    </source>
</evidence>
<dbReference type="AlphaFoldDB" id="A0A7X8SMS7"/>
<evidence type="ECO:0000256" key="2">
    <source>
        <dbReference type="ARBA" id="ARBA00022692"/>
    </source>
</evidence>
<sequence length="267" mass="30720">MLKSAMFLMTIIIIIKNIVYVNEFIESFKQKMPHPYLVPYFYGGGSNLEASWYSMNVAFFSSSNWKKFYSYFFIALFLSFLYSTRAAIVILFVILFFRIFTSNSSSIEKFLFTNLSIFSISIGLPYLLSKTNIIQRFSDIGHDPGSLGRFKLWGNAFNVFQSSNGLGLGAGNAIFGVESYINENLPEDNLHNIYLQFIVDFGLVGILLFLIFIFFIIFKAFKNNKINDPLFIFSCTYLIGGMIQFRGPDTLFWFIVSIFISTKTYDK</sequence>
<dbReference type="InterPro" id="IPR051533">
    <property type="entry name" value="WaaL-like"/>
</dbReference>
<comment type="subcellular location">
    <subcellularLocation>
        <location evidence="1">Membrane</location>
        <topology evidence="1">Multi-pass membrane protein</topology>
    </subcellularLocation>
</comment>
<keyword evidence="4 5" id="KW-0472">Membrane</keyword>
<gene>
    <name evidence="7" type="ORF">HGP29_17890</name>
</gene>
<dbReference type="Proteomes" id="UP000585050">
    <property type="component" value="Unassembled WGS sequence"/>
</dbReference>
<dbReference type="GO" id="GO:0016020">
    <property type="term" value="C:membrane"/>
    <property type="evidence" value="ECO:0007669"/>
    <property type="project" value="UniProtKB-SubCell"/>
</dbReference>
<evidence type="ECO:0000313" key="8">
    <source>
        <dbReference type="Proteomes" id="UP000585050"/>
    </source>
</evidence>